<evidence type="ECO:0000313" key="3">
    <source>
        <dbReference type="EMBL" id="CAL1615467.1"/>
    </source>
</evidence>
<evidence type="ECO:0000256" key="1">
    <source>
        <dbReference type="SAM" id="MobiDB-lite"/>
    </source>
</evidence>
<dbReference type="Proteomes" id="UP001497482">
    <property type="component" value="Chromosome 9"/>
</dbReference>
<evidence type="ECO:0000256" key="2">
    <source>
        <dbReference type="SAM" id="SignalP"/>
    </source>
</evidence>
<proteinExistence type="predicted"/>
<protein>
    <submittedName>
        <fullName evidence="3">Uncharacterized protein</fullName>
    </submittedName>
</protein>
<name>A0AAV2MQA9_KNICA</name>
<dbReference type="EMBL" id="OZ035831">
    <property type="protein sequence ID" value="CAL1615467.1"/>
    <property type="molecule type" value="Genomic_DNA"/>
</dbReference>
<gene>
    <name evidence="3" type="ORF">KC01_LOCUS41416</name>
</gene>
<accession>A0AAV2MQA9</accession>
<feature type="region of interest" description="Disordered" evidence="1">
    <location>
        <begin position="78"/>
        <end position="106"/>
    </location>
</feature>
<keyword evidence="2" id="KW-0732">Signal</keyword>
<dbReference type="AlphaFoldDB" id="A0AAV2MQA9"/>
<keyword evidence="4" id="KW-1185">Reference proteome</keyword>
<evidence type="ECO:0000313" key="4">
    <source>
        <dbReference type="Proteomes" id="UP001497482"/>
    </source>
</evidence>
<reference evidence="3 4" key="1">
    <citation type="submission" date="2024-04" db="EMBL/GenBank/DDBJ databases">
        <authorList>
            <person name="Waldvogel A.-M."/>
            <person name="Schoenle A."/>
        </authorList>
    </citation>
    <scope>NUCLEOTIDE SEQUENCE [LARGE SCALE GENOMIC DNA]</scope>
</reference>
<sequence>MYHDAMMVPLSTLGLAWLLGLGLGESPVNPSVLPRLTCAAEVGVQLTPLTTLGMLLRGGGSAAGARGYLARSFVHRAGEAEGKRRGTKGAGVSRVVSLQPGNYTER</sequence>
<organism evidence="3 4">
    <name type="scientific">Knipowitschia caucasica</name>
    <name type="common">Caucasian dwarf goby</name>
    <name type="synonym">Pomatoschistus caucasicus</name>
    <dbReference type="NCBI Taxonomy" id="637954"/>
    <lineage>
        <taxon>Eukaryota</taxon>
        <taxon>Metazoa</taxon>
        <taxon>Chordata</taxon>
        <taxon>Craniata</taxon>
        <taxon>Vertebrata</taxon>
        <taxon>Euteleostomi</taxon>
        <taxon>Actinopterygii</taxon>
        <taxon>Neopterygii</taxon>
        <taxon>Teleostei</taxon>
        <taxon>Neoteleostei</taxon>
        <taxon>Acanthomorphata</taxon>
        <taxon>Gobiaria</taxon>
        <taxon>Gobiiformes</taxon>
        <taxon>Gobioidei</taxon>
        <taxon>Gobiidae</taxon>
        <taxon>Gobiinae</taxon>
        <taxon>Knipowitschia</taxon>
    </lineage>
</organism>
<feature type="chain" id="PRO_5043954432" evidence="2">
    <location>
        <begin position="25"/>
        <end position="106"/>
    </location>
</feature>
<feature type="signal peptide" evidence="2">
    <location>
        <begin position="1"/>
        <end position="24"/>
    </location>
</feature>